<gene>
    <name evidence="1" type="ORF">ALEPTO_LOCUS12889</name>
</gene>
<dbReference type="Proteomes" id="UP000789508">
    <property type="component" value="Unassembled WGS sequence"/>
</dbReference>
<sequence length="132" mass="15359">GLVAITSAALLNTEEAIKRIFDIFEQQKIIRDDGNWDMLVHPEIIENIIAAKHVNLEKRLGLQHEVKENAKQRKIKILNHSSLFDKDQPNESNSLYETFEKIYSKNLHKRRFFVFIGDEKEIPVFNSKNIAA</sequence>
<keyword evidence="2" id="KW-1185">Reference proteome</keyword>
<dbReference type="AlphaFoldDB" id="A0A9N9IIT7"/>
<dbReference type="OrthoDB" id="10537780at2759"/>
<comment type="caution">
    <text evidence="1">The sequence shown here is derived from an EMBL/GenBank/DDBJ whole genome shotgun (WGS) entry which is preliminary data.</text>
</comment>
<proteinExistence type="predicted"/>
<dbReference type="Gene3D" id="3.40.50.11490">
    <property type="match status" value="1"/>
</dbReference>
<organism evidence="1 2">
    <name type="scientific">Ambispora leptoticha</name>
    <dbReference type="NCBI Taxonomy" id="144679"/>
    <lineage>
        <taxon>Eukaryota</taxon>
        <taxon>Fungi</taxon>
        <taxon>Fungi incertae sedis</taxon>
        <taxon>Mucoromycota</taxon>
        <taxon>Glomeromycotina</taxon>
        <taxon>Glomeromycetes</taxon>
        <taxon>Archaeosporales</taxon>
        <taxon>Ambisporaceae</taxon>
        <taxon>Ambispora</taxon>
    </lineage>
</organism>
<accession>A0A9N9IIT7</accession>
<name>A0A9N9IIT7_9GLOM</name>
<evidence type="ECO:0000313" key="2">
    <source>
        <dbReference type="Proteomes" id="UP000789508"/>
    </source>
</evidence>
<reference evidence="1" key="1">
    <citation type="submission" date="2021-06" db="EMBL/GenBank/DDBJ databases">
        <authorList>
            <person name="Kallberg Y."/>
            <person name="Tangrot J."/>
            <person name="Rosling A."/>
        </authorList>
    </citation>
    <scope>NUCLEOTIDE SEQUENCE</scope>
    <source>
        <strain evidence="1">FL130A</strain>
    </source>
</reference>
<feature type="non-terminal residue" evidence="1">
    <location>
        <position position="132"/>
    </location>
</feature>
<dbReference type="EMBL" id="CAJVPS010034302">
    <property type="protein sequence ID" value="CAG8739063.1"/>
    <property type="molecule type" value="Genomic_DNA"/>
</dbReference>
<protein>
    <submittedName>
        <fullName evidence="1">830_t:CDS:1</fullName>
    </submittedName>
</protein>
<evidence type="ECO:0000313" key="1">
    <source>
        <dbReference type="EMBL" id="CAG8739063.1"/>
    </source>
</evidence>
<feature type="non-terminal residue" evidence="1">
    <location>
        <position position="1"/>
    </location>
</feature>